<evidence type="ECO:0000256" key="7">
    <source>
        <dbReference type="ARBA" id="ARBA00023135"/>
    </source>
</evidence>
<sequence length="710" mass="78064">MAPKPKPKPAPAAAPPSVPVEDLFTSLNRHIQNEDFNQAVKLADQVLVAVPGDEDAMKCKVVALIKADNIDEAVEAIQGYSNKTDFSFLKVNSLVWIWLRISVPDLVSTIFNKVFIITLVSYKNSASDDIISARIDAYCLYRQNKLEEALRCLQREDGTSADMLLESQILYRMGNMDACVDIYQKLQKSKIDSLEVNMIAGMVSAGKSSEVQAVLESLRIKATSSFELAYNTACSLIERNKYNDAEQLLLSARRIGQETLMDENLPDDEIEIELAPISVQLAYVQQILGNTQEAFESYMGIIKKNLADESSLAVAINNVTSLRGPKDVSDSLKKLDKLIDKADGHQTVRLTQVLELKLSVKQKESIFINRSLLLLHSNKLDQARELVAALPGLFPDSMMPVLLQAAVHVRENKPVKAEDILAQSAKKFPENMNILMLARAQVAAAAGHHQVAAESLARIPDIQHKPATVATIVTLKERAGAIDGAVAVFDSAIQWWSNAMTEDNKLNIIMLEAASFKLKHGRKQEAASLYEQLVKSHGSTEALCGLIKTAAETDLNKAEAYKKQLKPLPGMKAVNVEALEKTSGVKNVEGNPTVSLSEAYESKNKDRKKKRKRKPRYPKGFDPANPGPPPDPERWLPRRERSSYRPKRKDKRAAQVRGSQGAVSKESAGGGSSSKHAQATDTKGTSNSVSAEQSKPSTKSSKSSKKKSRK</sequence>
<accession>A0AAV3PIT4</accession>
<organism evidence="11 12">
    <name type="scientific">Lithospermum erythrorhizon</name>
    <name type="common">Purple gromwell</name>
    <name type="synonym">Lithospermum officinale var. erythrorhizon</name>
    <dbReference type="NCBI Taxonomy" id="34254"/>
    <lineage>
        <taxon>Eukaryota</taxon>
        <taxon>Viridiplantae</taxon>
        <taxon>Streptophyta</taxon>
        <taxon>Embryophyta</taxon>
        <taxon>Tracheophyta</taxon>
        <taxon>Spermatophyta</taxon>
        <taxon>Magnoliopsida</taxon>
        <taxon>eudicotyledons</taxon>
        <taxon>Gunneridae</taxon>
        <taxon>Pentapetalae</taxon>
        <taxon>asterids</taxon>
        <taxon>lamiids</taxon>
        <taxon>Boraginales</taxon>
        <taxon>Boraginaceae</taxon>
        <taxon>Boraginoideae</taxon>
        <taxon>Lithospermeae</taxon>
        <taxon>Lithospermum</taxon>
    </lineage>
</organism>
<feature type="compositionally biased region" description="Basic and acidic residues" evidence="9">
    <location>
        <begin position="631"/>
        <end position="643"/>
    </location>
</feature>
<comment type="caution">
    <text evidence="11">The sequence shown here is derived from an EMBL/GenBank/DDBJ whole genome shotgun (WGS) entry which is preliminary data.</text>
</comment>
<feature type="compositionally biased region" description="Low complexity" evidence="9">
    <location>
        <begin position="661"/>
        <end position="679"/>
    </location>
</feature>
<comment type="similarity">
    <text evidence="3">Belongs to the SRP72 family.</text>
</comment>
<protein>
    <recommendedName>
        <fullName evidence="4">Signal recognition particle subunit SRP72</fullName>
    </recommendedName>
</protein>
<reference evidence="11 12" key="1">
    <citation type="submission" date="2024-01" db="EMBL/GenBank/DDBJ databases">
        <title>The complete chloroplast genome sequence of Lithospermum erythrorhizon: insights into the phylogenetic relationship among Boraginaceae species and the maternal lineages of purple gromwells.</title>
        <authorList>
            <person name="Okada T."/>
            <person name="Watanabe K."/>
        </authorList>
    </citation>
    <scope>NUCLEOTIDE SEQUENCE [LARGE SCALE GENOMIC DNA]</scope>
</reference>
<dbReference type="GO" id="GO:0008312">
    <property type="term" value="F:7S RNA binding"/>
    <property type="evidence" value="ECO:0007669"/>
    <property type="project" value="InterPro"/>
</dbReference>
<evidence type="ECO:0000256" key="2">
    <source>
        <dbReference type="ARBA" id="ARBA00004496"/>
    </source>
</evidence>
<dbReference type="GO" id="GO:0043022">
    <property type="term" value="F:ribosome binding"/>
    <property type="evidence" value="ECO:0007669"/>
    <property type="project" value="TreeGrafter"/>
</dbReference>
<gene>
    <name evidence="11" type="ORF">LIER_08988</name>
</gene>
<comment type="subcellular location">
    <subcellularLocation>
        <location evidence="2">Cytoplasm</location>
    </subcellularLocation>
    <subcellularLocation>
        <location evidence="1">Endoplasmic reticulum</location>
    </subcellularLocation>
</comment>
<keyword evidence="6" id="KW-0256">Endoplasmic reticulum</keyword>
<dbReference type="EMBL" id="BAABME010001495">
    <property type="protein sequence ID" value="GAA0149937.1"/>
    <property type="molecule type" value="Genomic_DNA"/>
</dbReference>
<keyword evidence="5" id="KW-0963">Cytoplasm</keyword>
<dbReference type="Pfam" id="PF08492">
    <property type="entry name" value="SRP72"/>
    <property type="match status" value="1"/>
</dbReference>
<dbReference type="InterPro" id="IPR011990">
    <property type="entry name" value="TPR-like_helical_dom_sf"/>
</dbReference>
<evidence type="ECO:0000256" key="9">
    <source>
        <dbReference type="SAM" id="MobiDB-lite"/>
    </source>
</evidence>
<evidence type="ECO:0000256" key="8">
    <source>
        <dbReference type="ARBA" id="ARBA00023274"/>
    </source>
</evidence>
<evidence type="ECO:0000256" key="3">
    <source>
        <dbReference type="ARBA" id="ARBA00007676"/>
    </source>
</evidence>
<proteinExistence type="inferred from homology"/>
<dbReference type="GO" id="GO:0006614">
    <property type="term" value="P:SRP-dependent cotranslational protein targeting to membrane"/>
    <property type="evidence" value="ECO:0007669"/>
    <property type="project" value="InterPro"/>
</dbReference>
<feature type="region of interest" description="Disordered" evidence="9">
    <location>
        <begin position="586"/>
        <end position="710"/>
    </location>
</feature>
<dbReference type="GO" id="GO:0005783">
    <property type="term" value="C:endoplasmic reticulum"/>
    <property type="evidence" value="ECO:0007669"/>
    <property type="project" value="UniProtKB-SubCell"/>
</dbReference>
<dbReference type="AlphaFoldDB" id="A0AAV3PIT4"/>
<evidence type="ECO:0000256" key="5">
    <source>
        <dbReference type="ARBA" id="ARBA00022490"/>
    </source>
</evidence>
<name>A0AAV3PIT4_LITER</name>
<dbReference type="FunFam" id="1.25.40.10:FF:000648">
    <property type="entry name" value="Signal recognition particle subunit SRP72"/>
    <property type="match status" value="1"/>
</dbReference>
<feature type="compositionally biased region" description="Polar residues" evidence="9">
    <location>
        <begin position="680"/>
        <end position="693"/>
    </location>
</feature>
<keyword evidence="8" id="KW-0687">Ribonucleoprotein</keyword>
<evidence type="ECO:0000259" key="10">
    <source>
        <dbReference type="Pfam" id="PF08492"/>
    </source>
</evidence>
<dbReference type="Proteomes" id="UP001454036">
    <property type="component" value="Unassembled WGS sequence"/>
</dbReference>
<evidence type="ECO:0000256" key="6">
    <source>
        <dbReference type="ARBA" id="ARBA00022824"/>
    </source>
</evidence>
<evidence type="ECO:0000256" key="4">
    <source>
        <dbReference type="ARBA" id="ARBA00018350"/>
    </source>
</evidence>
<dbReference type="InterPro" id="IPR031545">
    <property type="entry name" value="SRP72_TPR-like"/>
</dbReference>
<dbReference type="PIRSF" id="PIRSF038922">
    <property type="entry name" value="SRP72"/>
    <property type="match status" value="1"/>
</dbReference>
<dbReference type="PANTHER" id="PTHR14094">
    <property type="entry name" value="SIGNAL RECOGNITION PARTICLE 72"/>
    <property type="match status" value="1"/>
</dbReference>
<evidence type="ECO:0000256" key="1">
    <source>
        <dbReference type="ARBA" id="ARBA00004240"/>
    </source>
</evidence>
<feature type="compositionally biased region" description="Basic residues" evidence="9">
    <location>
        <begin position="605"/>
        <end position="617"/>
    </location>
</feature>
<dbReference type="Gene3D" id="1.25.40.10">
    <property type="entry name" value="Tetratricopeptide repeat domain"/>
    <property type="match status" value="3"/>
</dbReference>
<dbReference type="Pfam" id="PF17004">
    <property type="entry name" value="SRP_TPR_like"/>
    <property type="match status" value="1"/>
</dbReference>
<dbReference type="GO" id="GO:0005786">
    <property type="term" value="C:signal recognition particle, endoplasmic reticulum targeting"/>
    <property type="evidence" value="ECO:0007669"/>
    <property type="project" value="UniProtKB-KW"/>
</dbReference>
<dbReference type="InterPro" id="IPR013699">
    <property type="entry name" value="Signal_recog_part_SRP72_RNA-bd"/>
</dbReference>
<feature type="domain" description="Signal recognition particle SRP72 subunit RNA-binding" evidence="10">
    <location>
        <begin position="601"/>
        <end position="646"/>
    </location>
</feature>
<dbReference type="PANTHER" id="PTHR14094:SF9">
    <property type="entry name" value="SIGNAL RECOGNITION PARTICLE SUBUNIT SRP72"/>
    <property type="match status" value="1"/>
</dbReference>
<dbReference type="SUPFAM" id="SSF48452">
    <property type="entry name" value="TPR-like"/>
    <property type="match status" value="2"/>
</dbReference>
<dbReference type="InterPro" id="IPR026270">
    <property type="entry name" value="SRP72"/>
</dbReference>
<keyword evidence="7" id="KW-0733">Signal recognition particle</keyword>
<evidence type="ECO:0000313" key="12">
    <source>
        <dbReference type="Proteomes" id="UP001454036"/>
    </source>
</evidence>
<evidence type="ECO:0000313" key="11">
    <source>
        <dbReference type="EMBL" id="GAA0149937.1"/>
    </source>
</evidence>
<keyword evidence="12" id="KW-1185">Reference proteome</keyword>